<dbReference type="SMART" id="SM00028">
    <property type="entry name" value="TPR"/>
    <property type="match status" value="4"/>
</dbReference>
<evidence type="ECO:0000313" key="5">
    <source>
        <dbReference type="EMBL" id="MBI3013484.1"/>
    </source>
</evidence>
<dbReference type="PROSITE" id="PS50005">
    <property type="entry name" value="TPR"/>
    <property type="match status" value="3"/>
</dbReference>
<gene>
    <name evidence="5" type="ORF">HYY65_00130</name>
</gene>
<accession>A0A932GM29</accession>
<feature type="repeat" description="TPR" evidence="3">
    <location>
        <begin position="187"/>
        <end position="220"/>
    </location>
</feature>
<dbReference type="PROSITE" id="PS50293">
    <property type="entry name" value="TPR_REGION"/>
    <property type="match status" value="3"/>
</dbReference>
<dbReference type="PANTHER" id="PTHR44858">
    <property type="entry name" value="TETRATRICOPEPTIDE REPEAT PROTEIN 6"/>
    <property type="match status" value="1"/>
</dbReference>
<feature type="repeat" description="TPR" evidence="3">
    <location>
        <begin position="153"/>
        <end position="186"/>
    </location>
</feature>
<reference evidence="5" key="1">
    <citation type="submission" date="2020-07" db="EMBL/GenBank/DDBJ databases">
        <title>Huge and variable diversity of episymbiotic CPR bacteria and DPANN archaea in groundwater ecosystems.</title>
        <authorList>
            <person name="He C.Y."/>
            <person name="Keren R."/>
            <person name="Whittaker M."/>
            <person name="Farag I.F."/>
            <person name="Doudna J."/>
            <person name="Cate J.H.D."/>
            <person name="Banfield J.F."/>
        </authorList>
    </citation>
    <scope>NUCLEOTIDE SEQUENCE</scope>
    <source>
        <strain evidence="5">NC_groundwater_717_Ag_S-0.2um_59_8</strain>
    </source>
</reference>
<dbReference type="InterPro" id="IPR019734">
    <property type="entry name" value="TPR_rpt"/>
</dbReference>
<feature type="transmembrane region" description="Helical" evidence="4">
    <location>
        <begin position="41"/>
        <end position="66"/>
    </location>
</feature>
<organism evidence="5 6">
    <name type="scientific">Tectimicrobiota bacterium</name>
    <dbReference type="NCBI Taxonomy" id="2528274"/>
    <lineage>
        <taxon>Bacteria</taxon>
        <taxon>Pseudomonadati</taxon>
        <taxon>Nitrospinota/Tectimicrobiota group</taxon>
        <taxon>Candidatus Tectimicrobiota</taxon>
    </lineage>
</organism>
<dbReference type="PANTHER" id="PTHR44858:SF1">
    <property type="entry name" value="UDP-N-ACETYLGLUCOSAMINE--PEPTIDE N-ACETYLGLUCOSAMINYLTRANSFERASE SPINDLY-RELATED"/>
    <property type="match status" value="1"/>
</dbReference>
<sequence>MKMAPLVHSVLIQLQKAKERFRGGESSHHLRVMTFDLTGKILLGAIALALWLLVIRAFTSGAPVVLVSGGSPNRPQVLQTDPNYLERRLRLAIGYGQAGFLDEAVRELQEIIAVDPKNSRAHYNLGVVYAMRGMYDEAIEANKQALRLDPSNAEAHNNLGAAYGAKAQFKGAISEYRQALRLNPRYAEAQLNLGSALMRQQQWKEAIQALEKALEINPNLVAAHSGLAQIYSRLGQGDKARRENEIVQRLLGPQQSPRPRR</sequence>
<dbReference type="Pfam" id="PF13414">
    <property type="entry name" value="TPR_11"/>
    <property type="match status" value="1"/>
</dbReference>
<name>A0A932GM29_UNCTE</name>
<comment type="caution">
    <text evidence="5">The sequence shown here is derived from an EMBL/GenBank/DDBJ whole genome shotgun (WGS) entry which is preliminary data.</text>
</comment>
<dbReference type="AlphaFoldDB" id="A0A932GM29"/>
<evidence type="ECO:0000256" key="1">
    <source>
        <dbReference type="ARBA" id="ARBA00022737"/>
    </source>
</evidence>
<evidence type="ECO:0000256" key="2">
    <source>
        <dbReference type="ARBA" id="ARBA00022803"/>
    </source>
</evidence>
<dbReference type="Proteomes" id="UP000741360">
    <property type="component" value="Unassembled WGS sequence"/>
</dbReference>
<feature type="repeat" description="TPR" evidence="3">
    <location>
        <begin position="119"/>
        <end position="152"/>
    </location>
</feature>
<dbReference type="Pfam" id="PF13432">
    <property type="entry name" value="TPR_16"/>
    <property type="match status" value="1"/>
</dbReference>
<proteinExistence type="predicted"/>
<evidence type="ECO:0000256" key="4">
    <source>
        <dbReference type="SAM" id="Phobius"/>
    </source>
</evidence>
<protein>
    <submittedName>
        <fullName evidence="5">Tetratricopeptide repeat protein</fullName>
    </submittedName>
</protein>
<keyword evidence="4" id="KW-0472">Membrane</keyword>
<keyword evidence="4" id="KW-1133">Transmembrane helix</keyword>
<evidence type="ECO:0000313" key="6">
    <source>
        <dbReference type="Proteomes" id="UP000741360"/>
    </source>
</evidence>
<dbReference type="EMBL" id="JACPSX010000002">
    <property type="protein sequence ID" value="MBI3013484.1"/>
    <property type="molecule type" value="Genomic_DNA"/>
</dbReference>
<keyword evidence="2 3" id="KW-0802">TPR repeat</keyword>
<keyword evidence="1" id="KW-0677">Repeat</keyword>
<evidence type="ECO:0000256" key="3">
    <source>
        <dbReference type="PROSITE-ProRule" id="PRU00339"/>
    </source>
</evidence>
<keyword evidence="4" id="KW-0812">Transmembrane</keyword>
<dbReference type="InterPro" id="IPR011990">
    <property type="entry name" value="TPR-like_helical_dom_sf"/>
</dbReference>
<dbReference type="SUPFAM" id="SSF48452">
    <property type="entry name" value="TPR-like"/>
    <property type="match status" value="1"/>
</dbReference>
<dbReference type="Gene3D" id="1.25.40.10">
    <property type="entry name" value="Tetratricopeptide repeat domain"/>
    <property type="match status" value="2"/>
</dbReference>
<dbReference type="InterPro" id="IPR050498">
    <property type="entry name" value="Ycf3"/>
</dbReference>